<feature type="coiled-coil region" evidence="1">
    <location>
        <begin position="779"/>
        <end position="824"/>
    </location>
</feature>
<dbReference type="OrthoDB" id="10691386at2759"/>
<keyword evidence="1" id="KW-0175">Coiled coil</keyword>
<dbReference type="Proteomes" id="UP000179807">
    <property type="component" value="Unassembled WGS sequence"/>
</dbReference>
<feature type="compositionally biased region" description="Low complexity" evidence="2">
    <location>
        <begin position="993"/>
        <end position="1012"/>
    </location>
</feature>
<organism evidence="3 4">
    <name type="scientific">Tritrichomonas foetus</name>
    <dbReference type="NCBI Taxonomy" id="1144522"/>
    <lineage>
        <taxon>Eukaryota</taxon>
        <taxon>Metamonada</taxon>
        <taxon>Parabasalia</taxon>
        <taxon>Tritrichomonadida</taxon>
        <taxon>Tritrichomonadidae</taxon>
        <taxon>Tritrichomonas</taxon>
    </lineage>
</organism>
<feature type="region of interest" description="Disordered" evidence="2">
    <location>
        <begin position="909"/>
        <end position="939"/>
    </location>
</feature>
<feature type="region of interest" description="Disordered" evidence="2">
    <location>
        <begin position="989"/>
        <end position="1012"/>
    </location>
</feature>
<dbReference type="RefSeq" id="XP_068358175.1">
    <property type="nucleotide sequence ID" value="XM_068492840.1"/>
</dbReference>
<proteinExistence type="predicted"/>
<evidence type="ECO:0000313" key="3">
    <source>
        <dbReference type="EMBL" id="OHT05039.1"/>
    </source>
</evidence>
<dbReference type="AlphaFoldDB" id="A0A1J4K0Y2"/>
<name>A0A1J4K0Y2_9EUKA</name>
<protein>
    <submittedName>
        <fullName evidence="3">Uncharacterized protein</fullName>
    </submittedName>
</protein>
<gene>
    <name evidence="3" type="ORF">TRFO_06014</name>
</gene>
<evidence type="ECO:0000256" key="2">
    <source>
        <dbReference type="SAM" id="MobiDB-lite"/>
    </source>
</evidence>
<evidence type="ECO:0000313" key="4">
    <source>
        <dbReference type="Proteomes" id="UP000179807"/>
    </source>
</evidence>
<comment type="caution">
    <text evidence="3">The sequence shown here is derived from an EMBL/GenBank/DDBJ whole genome shotgun (WGS) entry which is preliminary data.</text>
</comment>
<feature type="compositionally biased region" description="Low complexity" evidence="2">
    <location>
        <begin position="909"/>
        <end position="926"/>
    </location>
</feature>
<dbReference type="EMBL" id="MLAK01000771">
    <property type="protein sequence ID" value="OHT05039.1"/>
    <property type="molecule type" value="Genomic_DNA"/>
</dbReference>
<feature type="coiled-coil region" evidence="1">
    <location>
        <begin position="329"/>
        <end position="421"/>
    </location>
</feature>
<keyword evidence="4" id="KW-1185">Reference proteome</keyword>
<sequence length="1135" mass="130343">MNDHLPETFQNEFHQIMIDQRATELSDFLVNNFQYQVDDLNSLLSDFPSLERLGGLVASFLHSLVDVSISPESYEDLILAIRIMISESNKIKQASVQSYMSLDNIKSMTSLQNLDASLQNLSSNAPLSPRTTIDRQKLHNLEAKVQDLTIKNIDLAKENQEKSNENNKLFLEKEQLIEKNKERINRRDAEITKLQNIITDLKDQIDQQKEKQQFSNLYKENDQLAIDGLNQQIDDLTKHVDELKENILKKKNKILDLNSNYKKSMVELEGSKLTIEKLNAEIEILSQNKNDKMVENLNDFINKLTIILSEKELKSLNLAQDRKIACKLAKQLLSLNEELEDRLKMAEEDKFAHLSQIKDLNTQIKKILQENEEINKLYNTTKNEYKLFAEKVRRLETELEIDITNDQIEKILEKITKLKQSQISNATPQNEGNQSDITINPDSIRDLHKVICALCNYIYQLLNGSEDDVLPLICQSEPIFKDEYLKLTIIDSIESIMAQIPQPRLEGELEGQNEPTLLDRIFGSAESINQIIDEFAQDEKTVEYAAVAALCSANSNLRSMMESTAQQLSDLHSMLPNDYRRGDVIDSIGLFLHDTQDIFHSIFEVIQSSKYFNSTEIQFRPLMIEFIDRVGKIICDLDNEIRPAINYHGPFDGLPIATVNFITNLKEENNTISAIHAGSNFEGNYLENSIDIQISTMQEIENTKREQELIIDRLEEEKQLLQKQLDEEINELNELQVDYNMQKSKIDGLMSDYEKLLKEKKYYQELAEKRKKRFDERKQAIIKNEKEIYEDRIKRINAKFTIEKNSYNKDISNLHIRVKKLKESYINLQKLYDERIENQDITIRELIDKIKHSEESFKKQFAEKDSLHKEEIEKLEEISKKEIQNAINSSPIKSITTNTNMNTSVITFSTPKTPKTPSTPFTPVTPSNISLTPVTPGRTPDGDRFLAQLGRVLSKYYPFAEIGINLWTRSMVLSSLSTVIKKVNELDPKANHSSVTPTKSTNNTNNSSNTSNCVVQGTLKETRAWQAWANNIALHSKLVNVTNADDLRTAISDIVLGTTARTHLVRSMQSLRAQKKILVAFANDVPAVTKSEKKHEVTLNDIQFTIRCTLALRKMRTKPSRASLPRGTIKPANFH</sequence>
<reference evidence="3" key="1">
    <citation type="submission" date="2016-10" db="EMBL/GenBank/DDBJ databases">
        <authorList>
            <person name="Benchimol M."/>
            <person name="Almeida L.G."/>
            <person name="Vasconcelos A.T."/>
            <person name="Perreira-Neves A."/>
            <person name="Rosa I.A."/>
            <person name="Tasca T."/>
            <person name="Bogo M.R."/>
            <person name="de Souza W."/>
        </authorList>
    </citation>
    <scope>NUCLEOTIDE SEQUENCE [LARGE SCALE GENOMIC DNA]</scope>
    <source>
        <strain evidence="3">K</strain>
    </source>
</reference>
<accession>A0A1J4K0Y2</accession>
<dbReference type="GeneID" id="94827544"/>
<feature type="coiled-coil region" evidence="1">
    <location>
        <begin position="138"/>
        <end position="295"/>
    </location>
</feature>
<dbReference type="VEuPathDB" id="TrichDB:TRFO_06014"/>
<feature type="coiled-coil region" evidence="1">
    <location>
        <begin position="697"/>
        <end position="745"/>
    </location>
</feature>
<evidence type="ECO:0000256" key="1">
    <source>
        <dbReference type="SAM" id="Coils"/>
    </source>
</evidence>